<keyword evidence="6" id="KW-0997">Cell inner membrane</keyword>
<evidence type="ECO:0000256" key="2">
    <source>
        <dbReference type="ARBA" id="ARBA00022553"/>
    </source>
</evidence>
<comment type="caution">
    <text evidence="8">The sequence shown here is derived from an EMBL/GenBank/DDBJ whole genome shotgun (WGS) entry which is preliminary data.</text>
</comment>
<dbReference type="Pfam" id="PF04205">
    <property type="entry name" value="FMN_bind"/>
    <property type="match status" value="1"/>
</dbReference>
<keyword evidence="3 6" id="KW-0285">Flavoprotein</keyword>
<feature type="domain" description="FMN-binding" evidence="7">
    <location>
        <begin position="101"/>
        <end position="193"/>
    </location>
</feature>
<organism evidence="8 9">
    <name type="scientific">Lacimicrobium alkaliphilum</name>
    <dbReference type="NCBI Taxonomy" id="1526571"/>
    <lineage>
        <taxon>Bacteria</taxon>
        <taxon>Pseudomonadati</taxon>
        <taxon>Pseudomonadota</taxon>
        <taxon>Gammaproteobacteria</taxon>
        <taxon>Alteromonadales</taxon>
        <taxon>Alteromonadaceae</taxon>
        <taxon>Lacimicrobium</taxon>
    </lineage>
</organism>
<dbReference type="InterPro" id="IPR010209">
    <property type="entry name" value="Ion_transpt_RnfG/RsxG"/>
</dbReference>
<dbReference type="HAMAP" id="MF_00479">
    <property type="entry name" value="RsxG_RnfG"/>
    <property type="match status" value="1"/>
</dbReference>
<evidence type="ECO:0000259" key="7">
    <source>
        <dbReference type="SMART" id="SM00900"/>
    </source>
</evidence>
<comment type="cofactor">
    <cofactor evidence="6">
        <name>FMN</name>
        <dbReference type="ChEBI" id="CHEBI:58210"/>
    </cofactor>
</comment>
<keyword evidence="6" id="KW-1133">Transmembrane helix</keyword>
<keyword evidence="5 6" id="KW-0249">Electron transport</keyword>
<evidence type="ECO:0000256" key="5">
    <source>
        <dbReference type="ARBA" id="ARBA00022982"/>
    </source>
</evidence>
<dbReference type="NCBIfam" id="TIGR01947">
    <property type="entry name" value="rnfG"/>
    <property type="match status" value="1"/>
</dbReference>
<name>A0ABQ1R5J4_9ALTE</name>
<feature type="modified residue" description="FMN phosphoryl threonine" evidence="6">
    <location>
        <position position="176"/>
    </location>
</feature>
<proteinExistence type="inferred from homology"/>
<comment type="similarity">
    <text evidence="6">Belongs to the RnfG family.</text>
</comment>
<reference evidence="9" key="1">
    <citation type="journal article" date="2019" name="Int. J. Syst. Evol. Microbiol.">
        <title>The Global Catalogue of Microorganisms (GCM) 10K type strain sequencing project: providing services to taxonomists for standard genome sequencing and annotation.</title>
        <authorList>
            <consortium name="The Broad Institute Genomics Platform"/>
            <consortium name="The Broad Institute Genome Sequencing Center for Infectious Disease"/>
            <person name="Wu L."/>
            <person name="Ma J."/>
        </authorList>
    </citation>
    <scope>NUCLEOTIDE SEQUENCE [LARGE SCALE GENOMIC DNA]</scope>
    <source>
        <strain evidence="9">CGMCC 1.12923</strain>
    </source>
</reference>
<dbReference type="EC" id="7.-.-.-" evidence="6"/>
<comment type="function">
    <text evidence="6">Part of a membrane-bound complex that couples electron transfer with translocation of ions across the membrane.</text>
</comment>
<evidence type="ECO:0000313" key="8">
    <source>
        <dbReference type="EMBL" id="GGD56677.1"/>
    </source>
</evidence>
<keyword evidence="1 6" id="KW-0813">Transport</keyword>
<evidence type="ECO:0000256" key="6">
    <source>
        <dbReference type="HAMAP-Rule" id="MF_00479"/>
    </source>
</evidence>
<dbReference type="PIRSF" id="PIRSF006091">
    <property type="entry name" value="E_trnsport_RnfG"/>
    <property type="match status" value="1"/>
</dbReference>
<keyword evidence="6" id="KW-0812">Transmembrane</keyword>
<accession>A0ABQ1R5J4</accession>
<sequence>MTKSMQKNGLILAAFALVTTGLIAITDVFTSPVIQQQQRNELQKTLNSIIPPDWHDNDLEHDCTRVIAPELLGNAEEKTVYRARLNGQPQALAIETMTPNGYSGDISLIVGVDIAGNVSGVRVLQHRETPGLGDKIERRISDWILSFNGKSLTQENHKNWAVRKDGGDFDQFTGATITPRAVVNAVKNTLEFVAGRQEALFLADNQCGPQSMSESEHE</sequence>
<comment type="subunit">
    <text evidence="6">The complex is composed of six subunits: RnfA, RnfB, RnfC, RnfD, RnfE and RnfG.</text>
</comment>
<dbReference type="SMART" id="SM00900">
    <property type="entry name" value="FMN_bind"/>
    <property type="match status" value="1"/>
</dbReference>
<protein>
    <recommendedName>
        <fullName evidence="6">Ion-translocating oxidoreductase complex subunit G</fullName>
        <ecNumber evidence="6">7.-.-.-</ecNumber>
    </recommendedName>
    <alternativeName>
        <fullName evidence="6">Rnf electron transport complex subunit G</fullName>
    </alternativeName>
</protein>
<keyword evidence="6" id="KW-1278">Translocase</keyword>
<evidence type="ECO:0000256" key="3">
    <source>
        <dbReference type="ARBA" id="ARBA00022630"/>
    </source>
</evidence>
<dbReference type="RefSeq" id="WP_099033964.1">
    <property type="nucleotide sequence ID" value="NZ_BMGJ01000003.1"/>
</dbReference>
<dbReference type="Proteomes" id="UP000614272">
    <property type="component" value="Unassembled WGS sequence"/>
</dbReference>
<comment type="subcellular location">
    <subcellularLocation>
        <location evidence="6">Cell inner membrane</location>
        <topology evidence="6">Single-pass membrane protein</topology>
    </subcellularLocation>
</comment>
<dbReference type="PANTHER" id="PTHR36118">
    <property type="entry name" value="ION-TRANSLOCATING OXIDOREDUCTASE COMPLEX SUBUNIT G"/>
    <property type="match status" value="1"/>
</dbReference>
<evidence type="ECO:0000313" key="9">
    <source>
        <dbReference type="Proteomes" id="UP000614272"/>
    </source>
</evidence>
<dbReference type="PANTHER" id="PTHR36118:SF1">
    <property type="entry name" value="ION-TRANSLOCATING OXIDOREDUCTASE COMPLEX SUBUNIT G"/>
    <property type="match status" value="1"/>
</dbReference>
<keyword evidence="6" id="KW-0472">Membrane</keyword>
<evidence type="ECO:0000256" key="4">
    <source>
        <dbReference type="ARBA" id="ARBA00022643"/>
    </source>
</evidence>
<dbReference type="EMBL" id="BMGJ01000003">
    <property type="protein sequence ID" value="GGD56677.1"/>
    <property type="molecule type" value="Genomic_DNA"/>
</dbReference>
<dbReference type="NCBIfam" id="NF002519">
    <property type="entry name" value="PRK01908.1"/>
    <property type="match status" value="1"/>
</dbReference>
<gene>
    <name evidence="6" type="primary">rnfG</name>
    <name evidence="8" type="ORF">GCM10011357_10310</name>
</gene>
<keyword evidence="2 6" id="KW-0597">Phosphoprotein</keyword>
<keyword evidence="4 6" id="KW-0288">FMN</keyword>
<dbReference type="InterPro" id="IPR007329">
    <property type="entry name" value="FMN-bd"/>
</dbReference>
<keyword evidence="9" id="KW-1185">Reference proteome</keyword>
<evidence type="ECO:0000256" key="1">
    <source>
        <dbReference type="ARBA" id="ARBA00022448"/>
    </source>
</evidence>
<keyword evidence="6" id="KW-1003">Cell membrane</keyword>